<dbReference type="EMBL" id="UZAH01035984">
    <property type="protein sequence ID" value="VDP43439.1"/>
    <property type="molecule type" value="Genomic_DNA"/>
</dbReference>
<dbReference type="GO" id="GO:0008270">
    <property type="term" value="F:zinc ion binding"/>
    <property type="evidence" value="ECO:0007669"/>
    <property type="project" value="UniProtKB-KW"/>
</dbReference>
<accession>A0A3P8HA26</accession>
<evidence type="ECO:0000313" key="3">
    <source>
        <dbReference type="EMBL" id="VDP43439.1"/>
    </source>
</evidence>
<dbReference type="AlphaFoldDB" id="A0A183GNC7"/>
<keyword evidence="1" id="KW-0863">Zinc-finger</keyword>
<dbReference type="Proteomes" id="UP000050761">
    <property type="component" value="Unassembled WGS sequence"/>
</dbReference>
<evidence type="ECO:0000313" key="5">
    <source>
        <dbReference type="WBParaSite" id="HPBE_0002419701-mRNA-1"/>
    </source>
</evidence>
<protein>
    <submittedName>
        <fullName evidence="5">C2H2-type domain-containing protein</fullName>
    </submittedName>
</protein>
<accession>A0A183GNC7</accession>
<organism evidence="4 5">
    <name type="scientific">Heligmosomoides polygyrus</name>
    <name type="common">Parasitic roundworm</name>
    <dbReference type="NCBI Taxonomy" id="6339"/>
    <lineage>
        <taxon>Eukaryota</taxon>
        <taxon>Metazoa</taxon>
        <taxon>Ecdysozoa</taxon>
        <taxon>Nematoda</taxon>
        <taxon>Chromadorea</taxon>
        <taxon>Rhabditida</taxon>
        <taxon>Rhabditina</taxon>
        <taxon>Rhabditomorpha</taxon>
        <taxon>Strongyloidea</taxon>
        <taxon>Heligmosomidae</taxon>
        <taxon>Heligmosomoides</taxon>
    </lineage>
</organism>
<reference evidence="5" key="2">
    <citation type="submission" date="2019-09" db="UniProtKB">
        <authorList>
            <consortium name="WormBaseParasite"/>
        </authorList>
    </citation>
    <scope>IDENTIFICATION</scope>
</reference>
<evidence type="ECO:0000256" key="1">
    <source>
        <dbReference type="PROSITE-ProRule" id="PRU00042"/>
    </source>
</evidence>
<name>A0A183GNC7_HELPZ</name>
<feature type="domain" description="C2H2-type" evidence="2">
    <location>
        <begin position="140"/>
        <end position="167"/>
    </location>
</feature>
<gene>
    <name evidence="3" type="ORF">HPBE_LOCUS24197</name>
</gene>
<proteinExistence type="predicted"/>
<dbReference type="PROSITE" id="PS00028">
    <property type="entry name" value="ZINC_FINGER_C2H2_1"/>
    <property type="match status" value="1"/>
</dbReference>
<dbReference type="PROSITE" id="PS50157">
    <property type="entry name" value="ZINC_FINGER_C2H2_2"/>
    <property type="match status" value="1"/>
</dbReference>
<evidence type="ECO:0000259" key="2">
    <source>
        <dbReference type="PROSITE" id="PS50157"/>
    </source>
</evidence>
<dbReference type="SMART" id="SM00355">
    <property type="entry name" value="ZnF_C2H2"/>
    <property type="match status" value="2"/>
</dbReference>
<evidence type="ECO:0000313" key="4">
    <source>
        <dbReference type="Proteomes" id="UP000050761"/>
    </source>
</evidence>
<keyword evidence="1" id="KW-0479">Metal-binding</keyword>
<dbReference type="OrthoDB" id="5859601at2759"/>
<sequence length="274" mass="30460">MPLFVSDSGELNPDQEKAIASHACVMPPSEHIFKDLRSKEDISRFEMLESRKILCPLCPVSSEKITNAVHYQMLHNSEKVVPVVIYSEVELSPKVRVRIPTTTPIAKDLEVVCPQCGLSEFDSVATLESHFALHAECRRKSCPECSMQFTQEALFRDHLLSHLGTRACYLAIYLAYACTFISRGVSSCGAISLSSDGGVAFGGVSSVIFTSRLTTSNVDPWECVTLKKKANRRGRKRRAGPAYKKEQDEIETESIANDENSAKIRNILVRIPVH</sequence>
<dbReference type="Gene3D" id="3.30.160.60">
    <property type="entry name" value="Classic Zinc Finger"/>
    <property type="match status" value="1"/>
</dbReference>
<keyword evidence="4" id="KW-1185">Reference proteome</keyword>
<keyword evidence="1" id="KW-0862">Zinc</keyword>
<dbReference type="InterPro" id="IPR013087">
    <property type="entry name" value="Znf_C2H2_type"/>
</dbReference>
<dbReference type="WBParaSite" id="HPBE_0002419701-mRNA-1">
    <property type="protein sequence ID" value="HPBE_0002419701-mRNA-1"/>
    <property type="gene ID" value="HPBE_0002419701"/>
</dbReference>
<reference evidence="3 4" key="1">
    <citation type="submission" date="2018-11" db="EMBL/GenBank/DDBJ databases">
        <authorList>
            <consortium name="Pathogen Informatics"/>
        </authorList>
    </citation>
    <scope>NUCLEOTIDE SEQUENCE [LARGE SCALE GENOMIC DNA]</scope>
</reference>